<dbReference type="CDD" id="cd02947">
    <property type="entry name" value="TRX_family"/>
    <property type="match status" value="1"/>
</dbReference>
<dbReference type="STRING" id="1801672.A2896_00545"/>
<feature type="site" description="Contributes to redox potential value" evidence="7">
    <location>
        <position position="31"/>
    </location>
</feature>
<comment type="caution">
    <text evidence="10">The sequence shown here is derived from an EMBL/GenBank/DDBJ whole genome shotgun (WGS) entry which is preliminary data.</text>
</comment>
<evidence type="ECO:0000256" key="6">
    <source>
        <dbReference type="PIRNR" id="PIRNR000077"/>
    </source>
</evidence>
<dbReference type="SUPFAM" id="SSF52833">
    <property type="entry name" value="Thioredoxin-like"/>
    <property type="match status" value="1"/>
</dbReference>
<keyword evidence="3" id="KW-0249">Electron transport</keyword>
<dbReference type="GO" id="GO:0015035">
    <property type="term" value="F:protein-disulfide reductase activity"/>
    <property type="evidence" value="ECO:0007669"/>
    <property type="project" value="InterPro"/>
</dbReference>
<evidence type="ECO:0000313" key="11">
    <source>
        <dbReference type="Proteomes" id="UP000178647"/>
    </source>
</evidence>
<dbReference type="AlphaFoldDB" id="A0A1G2EH58"/>
<feature type="domain" description="Thioredoxin" evidence="9">
    <location>
        <begin position="1"/>
        <end position="107"/>
    </location>
</feature>
<evidence type="ECO:0000256" key="3">
    <source>
        <dbReference type="ARBA" id="ARBA00022982"/>
    </source>
</evidence>
<protein>
    <recommendedName>
        <fullName evidence="6">Thioredoxin</fullName>
    </recommendedName>
</protein>
<evidence type="ECO:0000256" key="4">
    <source>
        <dbReference type="ARBA" id="ARBA00023157"/>
    </source>
</evidence>
<name>A0A1G2EH58_9BACT</name>
<organism evidence="10 11">
    <name type="scientific">Candidatus Nealsonbacteria bacterium RIFCSPLOWO2_01_FULL_43_32</name>
    <dbReference type="NCBI Taxonomy" id="1801672"/>
    <lineage>
        <taxon>Bacteria</taxon>
        <taxon>Candidatus Nealsoniibacteriota</taxon>
    </lineage>
</organism>
<feature type="site" description="Deprotonates C-terminal active site Cys" evidence="7">
    <location>
        <position position="23"/>
    </location>
</feature>
<sequence length="111" mass="12436">MLILSDENFKKEIQSAGKPVLVDFWSASCIPCLMLAQVLEKLSQEAAYQDKVVFAKINIDQSPLMAQEYQVDRIPMVLLFKENKAAAGFIGAQSENVIREFLSKNLNGKNN</sequence>
<keyword evidence="2" id="KW-0813">Transport</keyword>
<dbReference type="PROSITE" id="PS51352">
    <property type="entry name" value="THIOREDOXIN_2"/>
    <property type="match status" value="1"/>
</dbReference>
<comment type="similarity">
    <text evidence="1 6">Belongs to the thioredoxin family.</text>
</comment>
<evidence type="ECO:0000259" key="9">
    <source>
        <dbReference type="PROSITE" id="PS51352"/>
    </source>
</evidence>
<evidence type="ECO:0000256" key="2">
    <source>
        <dbReference type="ARBA" id="ARBA00022448"/>
    </source>
</evidence>
<dbReference type="InterPro" id="IPR005746">
    <property type="entry name" value="Thioredoxin"/>
</dbReference>
<feature type="active site" description="Nucleophile" evidence="7">
    <location>
        <position position="29"/>
    </location>
</feature>
<dbReference type="PANTHER" id="PTHR45663">
    <property type="entry name" value="GEO12009P1"/>
    <property type="match status" value="1"/>
</dbReference>
<feature type="active site" description="Nucleophile" evidence="7">
    <location>
        <position position="32"/>
    </location>
</feature>
<dbReference type="PANTHER" id="PTHR45663:SF11">
    <property type="entry name" value="GEO12009P1"/>
    <property type="match status" value="1"/>
</dbReference>
<evidence type="ECO:0000256" key="7">
    <source>
        <dbReference type="PIRSR" id="PIRSR000077-1"/>
    </source>
</evidence>
<gene>
    <name evidence="10" type="ORF">A2896_00545</name>
</gene>
<dbReference type="InterPro" id="IPR013766">
    <property type="entry name" value="Thioredoxin_domain"/>
</dbReference>
<dbReference type="EMBL" id="MHMH01000008">
    <property type="protein sequence ID" value="OGZ24588.1"/>
    <property type="molecule type" value="Genomic_DNA"/>
</dbReference>
<dbReference type="PIRSF" id="PIRSF000077">
    <property type="entry name" value="Thioredoxin"/>
    <property type="match status" value="1"/>
</dbReference>
<evidence type="ECO:0000256" key="5">
    <source>
        <dbReference type="ARBA" id="ARBA00023284"/>
    </source>
</evidence>
<dbReference type="Pfam" id="PF00085">
    <property type="entry name" value="Thioredoxin"/>
    <property type="match status" value="1"/>
</dbReference>
<evidence type="ECO:0000256" key="1">
    <source>
        <dbReference type="ARBA" id="ARBA00008987"/>
    </source>
</evidence>
<feature type="site" description="Contributes to redox potential value" evidence="7">
    <location>
        <position position="30"/>
    </location>
</feature>
<dbReference type="GO" id="GO:0005737">
    <property type="term" value="C:cytoplasm"/>
    <property type="evidence" value="ECO:0007669"/>
    <property type="project" value="TreeGrafter"/>
</dbReference>
<dbReference type="InterPro" id="IPR036249">
    <property type="entry name" value="Thioredoxin-like_sf"/>
</dbReference>
<keyword evidence="4 8" id="KW-1015">Disulfide bond</keyword>
<evidence type="ECO:0000256" key="8">
    <source>
        <dbReference type="PIRSR" id="PIRSR000077-4"/>
    </source>
</evidence>
<feature type="disulfide bond" description="Redox-active" evidence="8">
    <location>
        <begin position="29"/>
        <end position="32"/>
    </location>
</feature>
<keyword evidence="5 8" id="KW-0676">Redox-active center</keyword>
<proteinExistence type="inferred from homology"/>
<dbReference type="Proteomes" id="UP000178647">
    <property type="component" value="Unassembled WGS sequence"/>
</dbReference>
<dbReference type="Gene3D" id="3.40.30.10">
    <property type="entry name" value="Glutaredoxin"/>
    <property type="match status" value="1"/>
</dbReference>
<reference evidence="10 11" key="1">
    <citation type="journal article" date="2016" name="Nat. Commun.">
        <title>Thousands of microbial genomes shed light on interconnected biogeochemical processes in an aquifer system.</title>
        <authorList>
            <person name="Anantharaman K."/>
            <person name="Brown C.T."/>
            <person name="Hug L.A."/>
            <person name="Sharon I."/>
            <person name="Castelle C.J."/>
            <person name="Probst A.J."/>
            <person name="Thomas B.C."/>
            <person name="Singh A."/>
            <person name="Wilkins M.J."/>
            <person name="Karaoz U."/>
            <person name="Brodie E.L."/>
            <person name="Williams K.H."/>
            <person name="Hubbard S.S."/>
            <person name="Banfield J.F."/>
        </authorList>
    </citation>
    <scope>NUCLEOTIDE SEQUENCE [LARGE SCALE GENOMIC DNA]</scope>
</reference>
<accession>A0A1G2EH58</accession>
<evidence type="ECO:0000313" key="10">
    <source>
        <dbReference type="EMBL" id="OGZ24588.1"/>
    </source>
</evidence>